<evidence type="ECO:0000313" key="1">
    <source>
        <dbReference type="EMBL" id="ASO04641.1"/>
    </source>
</evidence>
<dbReference type="RefSeq" id="WP_157730677.1">
    <property type="nucleotide sequence ID" value="NZ_CP022515.1"/>
</dbReference>
<dbReference type="KEGG" id="aalg:AREALGSMS7_01166"/>
<sequence>MEIGHILVKKLDGSLSVEEQKLFDNWIQESDDHRFMFLRLKIFYSNGHNISKVDDPYIKIYRSKL</sequence>
<dbReference type="AlphaFoldDB" id="A0A221UUQ1"/>
<proteinExistence type="predicted"/>
<gene>
    <name evidence="1" type="ORF">AREALGSMS7_01166</name>
</gene>
<protein>
    <submittedName>
        <fullName evidence="1">Uncharacterized protein</fullName>
    </submittedName>
</protein>
<reference evidence="1 2" key="1">
    <citation type="submission" date="2017-07" db="EMBL/GenBank/DDBJ databases">
        <title>Genome Sequence of Arenibacter algicola Strain SMS7 Isolated from a culture of the Diatom Skeletonema marinoi.</title>
        <authorList>
            <person name="Topel M."/>
            <person name="Pinder M.I.M."/>
            <person name="Johansson O.N."/>
            <person name="Kourtchenko O."/>
            <person name="Godhe A."/>
            <person name="Clarke A.K."/>
        </authorList>
    </citation>
    <scope>NUCLEOTIDE SEQUENCE [LARGE SCALE GENOMIC DNA]</scope>
    <source>
        <strain evidence="1 2">SMS7</strain>
    </source>
</reference>
<dbReference type="EMBL" id="CP022515">
    <property type="protein sequence ID" value="ASO04641.1"/>
    <property type="molecule type" value="Genomic_DNA"/>
</dbReference>
<organism evidence="1 2">
    <name type="scientific">Arenibacter algicola</name>
    <dbReference type="NCBI Taxonomy" id="616991"/>
    <lineage>
        <taxon>Bacteria</taxon>
        <taxon>Pseudomonadati</taxon>
        <taxon>Bacteroidota</taxon>
        <taxon>Flavobacteriia</taxon>
        <taxon>Flavobacteriales</taxon>
        <taxon>Flavobacteriaceae</taxon>
        <taxon>Arenibacter</taxon>
    </lineage>
</organism>
<evidence type="ECO:0000313" key="2">
    <source>
        <dbReference type="Proteomes" id="UP000204551"/>
    </source>
</evidence>
<dbReference type="Proteomes" id="UP000204551">
    <property type="component" value="Chromosome"/>
</dbReference>
<name>A0A221UUQ1_9FLAO</name>
<accession>A0A221UUQ1</accession>